<dbReference type="GO" id="GO:0000976">
    <property type="term" value="F:transcription cis-regulatory region binding"/>
    <property type="evidence" value="ECO:0007669"/>
    <property type="project" value="TreeGrafter"/>
</dbReference>
<dbReference type="SUPFAM" id="SSF46689">
    <property type="entry name" value="Homeodomain-like"/>
    <property type="match status" value="1"/>
</dbReference>
<keyword evidence="3" id="KW-0804">Transcription</keyword>
<dbReference type="Gene3D" id="1.10.357.10">
    <property type="entry name" value="Tetracycline Repressor, domain 2"/>
    <property type="match status" value="1"/>
</dbReference>
<keyword evidence="1" id="KW-0805">Transcription regulation</keyword>
<evidence type="ECO:0000256" key="1">
    <source>
        <dbReference type="ARBA" id="ARBA00023015"/>
    </source>
</evidence>
<feature type="DNA-binding region" description="H-T-H motif" evidence="4">
    <location>
        <begin position="35"/>
        <end position="54"/>
    </location>
</feature>
<evidence type="ECO:0000256" key="3">
    <source>
        <dbReference type="ARBA" id="ARBA00023163"/>
    </source>
</evidence>
<dbReference type="PANTHER" id="PTHR30055:SF234">
    <property type="entry name" value="HTH-TYPE TRANSCRIPTIONAL REGULATOR BETI"/>
    <property type="match status" value="1"/>
</dbReference>
<sequence>MSVPARRPRRDALANQERVLAAAVTARLHEGRQIPMAEIARLAGVGVGTLYRRFPNREALLSALTERSFALVRDLAAASASLEGPAVVCLEHFLDGTISHRDQLVLPMHGGPVELSQTAVRLRDEVRDAVARLVERGVDDRTLREGLTPDDVITFGAMLAQPLPGVADWDTVARRQKDIFIAGVVPAPAGSSV</sequence>
<name>K7SLH2_ACIA4</name>
<feature type="domain" description="HTH tetR-type" evidence="5">
    <location>
        <begin position="13"/>
        <end position="72"/>
    </location>
</feature>
<dbReference type="eggNOG" id="COG1309">
    <property type="taxonomic scope" value="Bacteria"/>
</dbReference>
<accession>K7SLH2</accession>
<dbReference type="InterPro" id="IPR036271">
    <property type="entry name" value="Tet_transcr_reg_TetR-rel_C_sf"/>
</dbReference>
<protein>
    <submittedName>
        <fullName evidence="6">TetR family transcriptional regulator</fullName>
    </submittedName>
</protein>
<organism evidence="6 7">
    <name type="scientific">Acidipropionibacterium acidipropionici (strain ATCC 4875 / DSM 20272 / JCM 6432 / NBRC 12425 / NCIMB 8070 / 4)</name>
    <name type="common">Propionibacterium acidipropionici</name>
    <dbReference type="NCBI Taxonomy" id="1171373"/>
    <lineage>
        <taxon>Bacteria</taxon>
        <taxon>Bacillati</taxon>
        <taxon>Actinomycetota</taxon>
        <taxon>Actinomycetes</taxon>
        <taxon>Propionibacteriales</taxon>
        <taxon>Propionibacteriaceae</taxon>
        <taxon>Acidipropionibacterium</taxon>
    </lineage>
</organism>
<dbReference type="Pfam" id="PF00440">
    <property type="entry name" value="TetR_N"/>
    <property type="match status" value="1"/>
</dbReference>
<dbReference type="STRING" id="1171373.PACID_23410"/>
<dbReference type="SUPFAM" id="SSF48498">
    <property type="entry name" value="Tetracyclin repressor-like, C-terminal domain"/>
    <property type="match status" value="1"/>
</dbReference>
<dbReference type="EMBL" id="CP003493">
    <property type="protein sequence ID" value="AFV90120.1"/>
    <property type="molecule type" value="Genomic_DNA"/>
</dbReference>
<dbReference type="HOGENOM" id="CLU_069356_17_0_11"/>
<dbReference type="InterPro" id="IPR050109">
    <property type="entry name" value="HTH-type_TetR-like_transc_reg"/>
</dbReference>
<dbReference type="KEGG" id="pbo:PACID_23410"/>
<evidence type="ECO:0000313" key="6">
    <source>
        <dbReference type="EMBL" id="AFV90120.1"/>
    </source>
</evidence>
<evidence type="ECO:0000259" key="5">
    <source>
        <dbReference type="PROSITE" id="PS50977"/>
    </source>
</evidence>
<dbReference type="PATRIC" id="fig|1171373.8.peg.2310"/>
<dbReference type="InterPro" id="IPR009057">
    <property type="entry name" value="Homeodomain-like_sf"/>
</dbReference>
<dbReference type="GO" id="GO:0003700">
    <property type="term" value="F:DNA-binding transcription factor activity"/>
    <property type="evidence" value="ECO:0007669"/>
    <property type="project" value="TreeGrafter"/>
</dbReference>
<proteinExistence type="predicted"/>
<gene>
    <name evidence="6" type="ordered locus">PACID_23410</name>
</gene>
<dbReference type="AlphaFoldDB" id="K7SLH2"/>
<evidence type="ECO:0000256" key="2">
    <source>
        <dbReference type="ARBA" id="ARBA00023125"/>
    </source>
</evidence>
<dbReference type="Proteomes" id="UP000000214">
    <property type="component" value="Chromosome"/>
</dbReference>
<evidence type="ECO:0000313" key="7">
    <source>
        <dbReference type="Proteomes" id="UP000000214"/>
    </source>
</evidence>
<evidence type="ECO:0000256" key="4">
    <source>
        <dbReference type="PROSITE-ProRule" id="PRU00335"/>
    </source>
</evidence>
<dbReference type="InterPro" id="IPR001647">
    <property type="entry name" value="HTH_TetR"/>
</dbReference>
<keyword evidence="2 4" id="KW-0238">DNA-binding</keyword>
<reference evidence="6 7" key="1">
    <citation type="journal article" date="2012" name="BMC Genomics">
        <title>The genome sequence of Propionibacterium acidipropionici provides insights into its biotechnological and industrial potential.</title>
        <authorList>
            <person name="Parizzi L.P."/>
            <person name="Grassi M.C."/>
            <person name="Llerena L.A."/>
            <person name="Carazzolle M.F."/>
            <person name="Queiroz V.L."/>
            <person name="Lunardi I."/>
            <person name="Zeidler A.F."/>
            <person name="Teixeira P.J."/>
            <person name="Mieczkowski P."/>
            <person name="Rincones J."/>
            <person name="Pereira G.A."/>
        </authorList>
    </citation>
    <scope>NUCLEOTIDE SEQUENCE [LARGE SCALE GENOMIC DNA]</scope>
    <source>
        <strain evidence="7">ATCC 4875 / DSM 20272 / JCM 6432 / NBRC 12425 / NCIMB 8070</strain>
    </source>
</reference>
<dbReference type="PROSITE" id="PS50977">
    <property type="entry name" value="HTH_TETR_2"/>
    <property type="match status" value="1"/>
</dbReference>
<dbReference type="PANTHER" id="PTHR30055">
    <property type="entry name" value="HTH-TYPE TRANSCRIPTIONAL REGULATOR RUTR"/>
    <property type="match status" value="1"/>
</dbReference>